<evidence type="ECO:0000256" key="2">
    <source>
        <dbReference type="ARBA" id="ARBA00022771"/>
    </source>
</evidence>
<keyword evidence="3" id="KW-0862">Zinc</keyword>
<dbReference type="Proteomes" id="UP000827721">
    <property type="component" value="Unassembled WGS sequence"/>
</dbReference>
<evidence type="ECO:0000259" key="7">
    <source>
        <dbReference type="PROSITE" id="PS50089"/>
    </source>
</evidence>
<evidence type="ECO:0000256" key="1">
    <source>
        <dbReference type="ARBA" id="ARBA00022723"/>
    </source>
</evidence>
<evidence type="ECO:0000313" key="9">
    <source>
        <dbReference type="Proteomes" id="UP000827721"/>
    </source>
</evidence>
<organism evidence="8 9">
    <name type="scientific">Xanthoceras sorbifolium</name>
    <dbReference type="NCBI Taxonomy" id="99658"/>
    <lineage>
        <taxon>Eukaryota</taxon>
        <taxon>Viridiplantae</taxon>
        <taxon>Streptophyta</taxon>
        <taxon>Embryophyta</taxon>
        <taxon>Tracheophyta</taxon>
        <taxon>Spermatophyta</taxon>
        <taxon>Magnoliopsida</taxon>
        <taxon>eudicotyledons</taxon>
        <taxon>Gunneridae</taxon>
        <taxon>Pentapetalae</taxon>
        <taxon>rosids</taxon>
        <taxon>malvids</taxon>
        <taxon>Sapindales</taxon>
        <taxon>Sapindaceae</taxon>
        <taxon>Xanthoceroideae</taxon>
        <taxon>Xanthoceras</taxon>
    </lineage>
</organism>
<keyword evidence="9" id="KW-1185">Reference proteome</keyword>
<evidence type="ECO:0000256" key="6">
    <source>
        <dbReference type="SAM" id="Phobius"/>
    </source>
</evidence>
<dbReference type="Pfam" id="PF16040">
    <property type="entry name" value="APD1-4_N"/>
    <property type="match status" value="1"/>
</dbReference>
<feature type="transmembrane region" description="Helical" evidence="6">
    <location>
        <begin position="323"/>
        <end position="343"/>
    </location>
</feature>
<dbReference type="PANTHER" id="PTHR46858:SF11">
    <property type="entry name" value="LIGASE, PUTATIVE-RELATED"/>
    <property type="match status" value="1"/>
</dbReference>
<keyword evidence="6" id="KW-0472">Membrane</keyword>
<dbReference type="PROSITE" id="PS50089">
    <property type="entry name" value="ZF_RING_2"/>
    <property type="match status" value="1"/>
</dbReference>
<dbReference type="SMART" id="SM00184">
    <property type="entry name" value="RING"/>
    <property type="match status" value="1"/>
</dbReference>
<dbReference type="EMBL" id="JAFEMO010000013">
    <property type="protein sequence ID" value="KAH7549888.1"/>
    <property type="molecule type" value="Genomic_DNA"/>
</dbReference>
<comment type="caution">
    <text evidence="8">The sequence shown here is derived from an EMBL/GenBank/DDBJ whole genome shotgun (WGS) entry which is preliminary data.</text>
</comment>
<dbReference type="InterPro" id="IPR013083">
    <property type="entry name" value="Znf_RING/FYVE/PHD"/>
</dbReference>
<dbReference type="PANTHER" id="PTHR46858">
    <property type="entry name" value="OS05G0521000 PROTEIN"/>
    <property type="match status" value="1"/>
</dbReference>
<name>A0ABQ8H7J7_9ROSI</name>
<dbReference type="Pfam" id="PF13920">
    <property type="entry name" value="zf-C3HC4_3"/>
    <property type="match status" value="1"/>
</dbReference>
<keyword evidence="1" id="KW-0479">Metal-binding</keyword>
<sequence length="454" mass="50609">MEAQSHHHTQLESPPPPPSLPSLSSISYTQIEENDRTHHPHHHLHQEELEPRSGMVPYRPNVWLFGAASAPTTGDNDAWSFFTLAASFWFLASLFVIFGFYGSLDIQLNPNYSILIQTNTFFVQSIKAKQVYHQNSGILMLYGFHEPPPLDVEIAWTETHNAAEWLYYLNKGSKVDISYNVKSPSSAPLSLVIAQGNFAPDHRKGRNGLTDWVDDPSDANATLSWNIMFGSGEIHQGISESDFYYIAVGNLNSQKVEVQLNFTVNALVYNTTNAYYNCSLSSRKCSLTLYYLRADAAVITTPCPTEGTFNDNWYVKISYGPRWMTFFVGSGMMTVLMLLAFRFCKTSQTTITDVIRIQAADVGSARNPLLLHKDDDLSSEAIFSDSPSPDEEDSEGSSNKGICVICYNAPRDCFFLPCGHATSCYACATRIKEGGGLCPMCRKGTKKVQRIFSV</sequence>
<feature type="domain" description="RING-type" evidence="7">
    <location>
        <begin position="403"/>
        <end position="442"/>
    </location>
</feature>
<feature type="transmembrane region" description="Helical" evidence="6">
    <location>
        <begin position="79"/>
        <end position="101"/>
    </location>
</feature>
<evidence type="ECO:0000313" key="8">
    <source>
        <dbReference type="EMBL" id="KAH7549888.1"/>
    </source>
</evidence>
<accession>A0ABQ8H7J7</accession>
<keyword evidence="6" id="KW-0812">Transmembrane</keyword>
<proteinExistence type="predicted"/>
<dbReference type="SUPFAM" id="SSF57850">
    <property type="entry name" value="RING/U-box"/>
    <property type="match status" value="1"/>
</dbReference>
<evidence type="ECO:0000256" key="4">
    <source>
        <dbReference type="PROSITE-ProRule" id="PRU00175"/>
    </source>
</evidence>
<evidence type="ECO:0000256" key="3">
    <source>
        <dbReference type="ARBA" id="ARBA00022833"/>
    </source>
</evidence>
<evidence type="ECO:0000256" key="5">
    <source>
        <dbReference type="SAM" id="MobiDB-lite"/>
    </source>
</evidence>
<protein>
    <recommendedName>
        <fullName evidence="7">RING-type domain-containing protein</fullName>
    </recommendedName>
</protein>
<dbReference type="InterPro" id="IPR032008">
    <property type="entry name" value="APD1-4_N"/>
</dbReference>
<reference evidence="8 9" key="1">
    <citation type="submission" date="2021-02" db="EMBL/GenBank/DDBJ databases">
        <title>Plant Genome Project.</title>
        <authorList>
            <person name="Zhang R.-G."/>
        </authorList>
    </citation>
    <scope>NUCLEOTIDE SEQUENCE [LARGE SCALE GENOMIC DNA]</scope>
    <source>
        <tissue evidence="8">Leaves</tissue>
    </source>
</reference>
<dbReference type="InterPro" id="IPR001841">
    <property type="entry name" value="Znf_RING"/>
</dbReference>
<feature type="region of interest" description="Disordered" evidence="5">
    <location>
        <begin position="1"/>
        <end position="24"/>
    </location>
</feature>
<dbReference type="InterPro" id="IPR032010">
    <property type="entry name" value="APD1-4_M"/>
</dbReference>
<dbReference type="Gene3D" id="3.30.40.10">
    <property type="entry name" value="Zinc/RING finger domain, C3HC4 (zinc finger)"/>
    <property type="match status" value="1"/>
</dbReference>
<gene>
    <name evidence="8" type="ORF">JRO89_XS13G0099700</name>
</gene>
<keyword evidence="2 4" id="KW-0863">Zinc-finger</keyword>
<dbReference type="Pfam" id="PF16041">
    <property type="entry name" value="APD1-4_M"/>
    <property type="match status" value="1"/>
</dbReference>
<keyword evidence="6" id="KW-1133">Transmembrane helix</keyword>